<feature type="chain" id="PRO_5014795047" description="Secreted protein" evidence="2">
    <location>
        <begin position="24"/>
        <end position="212"/>
    </location>
</feature>
<sequence>MVHLMQFAIRPALLYTLLGFVHQFDCMIPISREGIKADPAGNVAPQWQWHEVPAIPEAHASAGIVAPQWQWQEIPVIPAARSSADNVGYPRHMGHYPHYNDHSVLLTQHQSAGYYNLLHPMNAFNHLSPTSVPPASMFIPLGPPTSASPVAADAIKQTGSRVPGNVRHFVPPGQSKVFRDNPILEGHRSSTRGSFGPEIKRKMLDAAPFVPG</sequence>
<name>A0A2N5SV87_9BASI</name>
<evidence type="ECO:0008006" key="5">
    <source>
        <dbReference type="Google" id="ProtNLM"/>
    </source>
</evidence>
<organism evidence="3 4">
    <name type="scientific">Puccinia coronata f. sp. avenae</name>
    <dbReference type="NCBI Taxonomy" id="200324"/>
    <lineage>
        <taxon>Eukaryota</taxon>
        <taxon>Fungi</taxon>
        <taxon>Dikarya</taxon>
        <taxon>Basidiomycota</taxon>
        <taxon>Pucciniomycotina</taxon>
        <taxon>Pucciniomycetes</taxon>
        <taxon>Pucciniales</taxon>
        <taxon>Pucciniaceae</taxon>
        <taxon>Puccinia</taxon>
    </lineage>
</organism>
<dbReference type="AlphaFoldDB" id="A0A2N5SV87"/>
<evidence type="ECO:0000256" key="1">
    <source>
        <dbReference type="SAM" id="MobiDB-lite"/>
    </source>
</evidence>
<protein>
    <recommendedName>
        <fullName evidence="5">Secreted protein</fullName>
    </recommendedName>
</protein>
<dbReference type="Proteomes" id="UP000235388">
    <property type="component" value="Unassembled WGS sequence"/>
</dbReference>
<comment type="caution">
    <text evidence="3">The sequence shown here is derived from an EMBL/GenBank/DDBJ whole genome shotgun (WGS) entry which is preliminary data.</text>
</comment>
<feature type="non-terminal residue" evidence="3">
    <location>
        <position position="212"/>
    </location>
</feature>
<dbReference type="EMBL" id="PGCJ01000855">
    <property type="protein sequence ID" value="PLW17151.1"/>
    <property type="molecule type" value="Genomic_DNA"/>
</dbReference>
<feature type="signal peptide" evidence="2">
    <location>
        <begin position="1"/>
        <end position="23"/>
    </location>
</feature>
<keyword evidence="4" id="KW-1185">Reference proteome</keyword>
<proteinExistence type="predicted"/>
<evidence type="ECO:0000256" key="2">
    <source>
        <dbReference type="SAM" id="SignalP"/>
    </source>
</evidence>
<keyword evidence="2" id="KW-0732">Signal</keyword>
<reference evidence="3 4" key="1">
    <citation type="submission" date="2017-11" db="EMBL/GenBank/DDBJ databases">
        <title>De novo assembly and phasing of dikaryotic genomes from two isolates of Puccinia coronata f. sp. avenae, the causal agent of oat crown rust.</title>
        <authorList>
            <person name="Miller M.E."/>
            <person name="Zhang Y."/>
            <person name="Omidvar V."/>
            <person name="Sperschneider J."/>
            <person name="Schwessinger B."/>
            <person name="Raley C."/>
            <person name="Palmer J.M."/>
            <person name="Garnica D."/>
            <person name="Upadhyaya N."/>
            <person name="Rathjen J."/>
            <person name="Taylor J.M."/>
            <person name="Park R.F."/>
            <person name="Dodds P.N."/>
            <person name="Hirsch C.D."/>
            <person name="Kianian S.F."/>
            <person name="Figueroa M."/>
        </authorList>
    </citation>
    <scope>NUCLEOTIDE SEQUENCE [LARGE SCALE GENOMIC DNA]</scope>
    <source>
        <strain evidence="3">12NC29</strain>
    </source>
</reference>
<evidence type="ECO:0000313" key="3">
    <source>
        <dbReference type="EMBL" id="PLW17151.1"/>
    </source>
</evidence>
<accession>A0A2N5SV87</accession>
<evidence type="ECO:0000313" key="4">
    <source>
        <dbReference type="Proteomes" id="UP000235388"/>
    </source>
</evidence>
<gene>
    <name evidence="3" type="ORF">PCANC_11808</name>
</gene>
<feature type="region of interest" description="Disordered" evidence="1">
    <location>
        <begin position="172"/>
        <end position="196"/>
    </location>
</feature>